<feature type="chain" id="PRO_5035209513" description="NIPSNAP domain-containing protein" evidence="1">
    <location>
        <begin position="20"/>
        <end position="244"/>
    </location>
</feature>
<sequence length="244" mass="28286">MRNLLYLLLLLPLVMVSQENDSFLLNMSEITVKQGHDSQFKNGVTAWKKCYKDNEGDFKWSMWKRMQGKGNVYTMTSRMENWAEMDDDSADEAGKNCRIKVIDLILPHVESVNYNLAKRMPKISKSNSNMSPDTKIVWVYNVQISNYDGFMEVVNEIESTVKKVEGDVRGSWYNVMGGGPEVSDYFVVVPFKKFADLDVERDGVWKIYENEKGKSKTEDLKAKFRSSVSEDWAYIYSYLEDLSY</sequence>
<dbReference type="EMBL" id="JACVXB010000003">
    <property type="protein sequence ID" value="MBD0832070.1"/>
    <property type="molecule type" value="Genomic_DNA"/>
</dbReference>
<feature type="signal peptide" evidence="1">
    <location>
        <begin position="1"/>
        <end position="19"/>
    </location>
</feature>
<accession>A0A8J6Q7V2</accession>
<evidence type="ECO:0000313" key="2">
    <source>
        <dbReference type="EMBL" id="MBD0832070.1"/>
    </source>
</evidence>
<dbReference type="RefSeq" id="WP_188229864.1">
    <property type="nucleotide sequence ID" value="NZ_JACVXB010000003.1"/>
</dbReference>
<keyword evidence="3" id="KW-1185">Reference proteome</keyword>
<evidence type="ECO:0000256" key="1">
    <source>
        <dbReference type="SAM" id="SignalP"/>
    </source>
</evidence>
<evidence type="ECO:0008006" key="4">
    <source>
        <dbReference type="Google" id="ProtNLM"/>
    </source>
</evidence>
<reference evidence="2 3" key="1">
    <citation type="submission" date="2020-09" db="EMBL/GenBank/DDBJ databases">
        <title>TT11 complete genome.</title>
        <authorList>
            <person name="Wu Z."/>
        </authorList>
    </citation>
    <scope>NUCLEOTIDE SEQUENCE [LARGE SCALE GENOMIC DNA]</scope>
    <source>
        <strain evidence="2 3">TT11</strain>
    </source>
</reference>
<gene>
    <name evidence="2" type="ORF">ICJ83_07995</name>
</gene>
<dbReference type="AlphaFoldDB" id="A0A8J6Q7V2"/>
<organism evidence="2 3">
    <name type="scientific">Aestuariibaculum sediminum</name>
    <dbReference type="NCBI Taxonomy" id="2770637"/>
    <lineage>
        <taxon>Bacteria</taxon>
        <taxon>Pseudomonadati</taxon>
        <taxon>Bacteroidota</taxon>
        <taxon>Flavobacteriia</taxon>
        <taxon>Flavobacteriales</taxon>
        <taxon>Flavobacteriaceae</taxon>
    </lineage>
</organism>
<dbReference type="Proteomes" id="UP000600588">
    <property type="component" value="Unassembled WGS sequence"/>
</dbReference>
<proteinExistence type="predicted"/>
<keyword evidence="1" id="KW-0732">Signal</keyword>
<name>A0A8J6Q7V2_9FLAO</name>
<protein>
    <recommendedName>
        <fullName evidence="4">NIPSNAP domain-containing protein</fullName>
    </recommendedName>
</protein>
<comment type="caution">
    <text evidence="2">The sequence shown here is derived from an EMBL/GenBank/DDBJ whole genome shotgun (WGS) entry which is preliminary data.</text>
</comment>
<evidence type="ECO:0000313" key="3">
    <source>
        <dbReference type="Proteomes" id="UP000600588"/>
    </source>
</evidence>